<evidence type="ECO:0000256" key="11">
    <source>
        <dbReference type="ARBA" id="ARBA00022840"/>
    </source>
</evidence>
<dbReference type="FunFam" id="3.30.565.10:FF:000016">
    <property type="entry name" value="Chemotaxis protein CheA, putative"/>
    <property type="match status" value="1"/>
</dbReference>
<evidence type="ECO:0000256" key="9">
    <source>
        <dbReference type="ARBA" id="ARBA00022741"/>
    </source>
</evidence>
<keyword evidence="7" id="KW-0597">Phosphoprotein</keyword>
<keyword evidence="8" id="KW-0808">Transferase</keyword>
<dbReference type="Gene3D" id="1.10.287.560">
    <property type="entry name" value="Histidine kinase CheA-like, homodimeric domain"/>
    <property type="match status" value="1"/>
</dbReference>
<organism evidence="17">
    <name type="scientific">hydrocarbon metagenome</name>
    <dbReference type="NCBI Taxonomy" id="938273"/>
    <lineage>
        <taxon>unclassified sequences</taxon>
        <taxon>metagenomes</taxon>
        <taxon>ecological metagenomes</taxon>
    </lineage>
</organism>
<dbReference type="InterPro" id="IPR008207">
    <property type="entry name" value="Sig_transdc_His_kin_Hpt_dom"/>
</dbReference>
<dbReference type="InterPro" id="IPR051315">
    <property type="entry name" value="Bact_Chemotaxis_CheA"/>
</dbReference>
<comment type="subcellular location">
    <subcellularLocation>
        <location evidence="2">Cytoplasm</location>
    </subcellularLocation>
</comment>
<dbReference type="GO" id="GO:0006935">
    <property type="term" value="P:chemotaxis"/>
    <property type="evidence" value="ECO:0007669"/>
    <property type="project" value="UniProtKB-KW"/>
</dbReference>
<dbReference type="GO" id="GO:0000155">
    <property type="term" value="F:phosphorelay sensor kinase activity"/>
    <property type="evidence" value="ECO:0007669"/>
    <property type="project" value="InterPro"/>
</dbReference>
<evidence type="ECO:0000256" key="6">
    <source>
        <dbReference type="ARBA" id="ARBA00022500"/>
    </source>
</evidence>
<keyword evidence="11" id="KW-0067">ATP-binding</keyword>
<feature type="domain" description="Histidine kinase" evidence="14">
    <location>
        <begin position="283"/>
        <end position="536"/>
    </location>
</feature>
<dbReference type="InterPro" id="IPR037006">
    <property type="entry name" value="CheA-like_homodim_sf"/>
</dbReference>
<dbReference type="PROSITE" id="PS50894">
    <property type="entry name" value="HPT"/>
    <property type="match status" value="1"/>
</dbReference>
<feature type="region of interest" description="Disordered" evidence="13">
    <location>
        <begin position="123"/>
        <end position="143"/>
    </location>
</feature>
<dbReference type="SUPFAM" id="SSF47226">
    <property type="entry name" value="Histidine-containing phosphotransfer domain, HPT domain"/>
    <property type="match status" value="1"/>
</dbReference>
<dbReference type="InterPro" id="IPR002545">
    <property type="entry name" value="CheW-lke_dom"/>
</dbReference>
<dbReference type="SUPFAM" id="SSF47384">
    <property type="entry name" value="Homodimeric domain of signal transducing histidine kinase"/>
    <property type="match status" value="1"/>
</dbReference>
<dbReference type="Pfam" id="PF07194">
    <property type="entry name" value="P2"/>
    <property type="match status" value="1"/>
</dbReference>
<dbReference type="SMART" id="SM01231">
    <property type="entry name" value="H-kinase_dim"/>
    <property type="match status" value="1"/>
</dbReference>
<dbReference type="Pfam" id="PF02895">
    <property type="entry name" value="H-kinase_dim"/>
    <property type="match status" value="1"/>
</dbReference>
<dbReference type="InterPro" id="IPR036061">
    <property type="entry name" value="CheW-like_dom_sf"/>
</dbReference>
<proteinExistence type="predicted"/>
<dbReference type="CDD" id="cd00088">
    <property type="entry name" value="HPT"/>
    <property type="match status" value="1"/>
</dbReference>
<dbReference type="PRINTS" id="PR00344">
    <property type="entry name" value="BCTRLSENSOR"/>
</dbReference>
<feature type="domain" description="HPt" evidence="16">
    <location>
        <begin position="1"/>
        <end position="103"/>
    </location>
</feature>
<dbReference type="PANTHER" id="PTHR43395:SF10">
    <property type="entry name" value="CHEMOTAXIS PROTEIN CHEA"/>
    <property type="match status" value="1"/>
</dbReference>
<dbReference type="Gene3D" id="3.30.565.10">
    <property type="entry name" value="Histidine kinase-like ATPase, C-terminal domain"/>
    <property type="match status" value="1"/>
</dbReference>
<dbReference type="GO" id="GO:0005737">
    <property type="term" value="C:cytoplasm"/>
    <property type="evidence" value="ECO:0007669"/>
    <property type="project" value="UniProtKB-SubCell"/>
</dbReference>
<dbReference type="SMART" id="SM00387">
    <property type="entry name" value="HATPase_c"/>
    <property type="match status" value="1"/>
</dbReference>
<dbReference type="InterPro" id="IPR036641">
    <property type="entry name" value="HPT_dom_sf"/>
</dbReference>
<dbReference type="InterPro" id="IPR036097">
    <property type="entry name" value="HisK_dim/P_sf"/>
</dbReference>
<dbReference type="AlphaFoldDB" id="A0A0W8F452"/>
<evidence type="ECO:0000256" key="13">
    <source>
        <dbReference type="SAM" id="MobiDB-lite"/>
    </source>
</evidence>
<dbReference type="Gene3D" id="3.30.70.1110">
    <property type="entry name" value="Histidine kinase CheA-like, P2 response regulator-binding domain"/>
    <property type="match status" value="1"/>
</dbReference>
<protein>
    <recommendedName>
        <fullName evidence="4">Chemotaxis protein CheA</fullName>
        <ecNumber evidence="3">2.7.13.3</ecNumber>
    </recommendedName>
</protein>
<evidence type="ECO:0000259" key="16">
    <source>
        <dbReference type="PROSITE" id="PS50894"/>
    </source>
</evidence>
<dbReference type="InterPro" id="IPR010808">
    <property type="entry name" value="CheA_P2-bd"/>
</dbReference>
<reference evidence="17" key="1">
    <citation type="journal article" date="2015" name="Proc. Natl. Acad. Sci. U.S.A.">
        <title>Networks of energetic and metabolic interactions define dynamics in microbial communities.</title>
        <authorList>
            <person name="Embree M."/>
            <person name="Liu J.K."/>
            <person name="Al-Bassam M.M."/>
            <person name="Zengler K."/>
        </authorList>
    </citation>
    <scope>NUCLEOTIDE SEQUENCE</scope>
</reference>
<evidence type="ECO:0000313" key="17">
    <source>
        <dbReference type="EMBL" id="KUG15171.1"/>
    </source>
</evidence>
<dbReference type="InterPro" id="IPR035891">
    <property type="entry name" value="CheY-binding_CheA"/>
</dbReference>
<dbReference type="SMART" id="SM00073">
    <property type="entry name" value="HPT"/>
    <property type="match status" value="1"/>
</dbReference>
<comment type="caution">
    <text evidence="17">The sequence shown here is derived from an EMBL/GenBank/DDBJ whole genome shotgun (WGS) entry which is preliminary data.</text>
</comment>
<dbReference type="Gene3D" id="2.30.30.40">
    <property type="entry name" value="SH3 Domains"/>
    <property type="match status" value="1"/>
</dbReference>
<feature type="domain" description="CheW-like" evidence="15">
    <location>
        <begin position="538"/>
        <end position="665"/>
    </location>
</feature>
<dbReference type="SUPFAM" id="SSF50341">
    <property type="entry name" value="CheW-like"/>
    <property type="match status" value="1"/>
</dbReference>
<dbReference type="Pfam" id="PF01584">
    <property type="entry name" value="CheW"/>
    <property type="match status" value="1"/>
</dbReference>
<dbReference type="InterPro" id="IPR005467">
    <property type="entry name" value="His_kinase_dom"/>
</dbReference>
<keyword evidence="5" id="KW-0963">Cytoplasm</keyword>
<dbReference type="EC" id="2.7.13.3" evidence="3"/>
<evidence type="ECO:0000256" key="5">
    <source>
        <dbReference type="ARBA" id="ARBA00022490"/>
    </source>
</evidence>
<keyword evidence="10 17" id="KW-0418">Kinase</keyword>
<evidence type="ECO:0000256" key="10">
    <source>
        <dbReference type="ARBA" id="ARBA00022777"/>
    </source>
</evidence>
<evidence type="ECO:0000256" key="8">
    <source>
        <dbReference type="ARBA" id="ARBA00022679"/>
    </source>
</evidence>
<gene>
    <name evidence="17" type="ORF">ASZ90_015164</name>
</gene>
<dbReference type="InterPro" id="IPR004105">
    <property type="entry name" value="CheA-like_dim"/>
</dbReference>
<dbReference type="InterPro" id="IPR037052">
    <property type="entry name" value="CheA-like_P2_sf"/>
</dbReference>
<name>A0A0W8F452_9ZZZZ</name>
<evidence type="ECO:0000259" key="14">
    <source>
        <dbReference type="PROSITE" id="PS50109"/>
    </source>
</evidence>
<evidence type="ECO:0000256" key="3">
    <source>
        <dbReference type="ARBA" id="ARBA00012438"/>
    </source>
</evidence>
<dbReference type="SUPFAM" id="SSF55052">
    <property type="entry name" value="CheY-binding domain of CheA"/>
    <property type="match status" value="1"/>
</dbReference>
<evidence type="ECO:0000256" key="1">
    <source>
        <dbReference type="ARBA" id="ARBA00000085"/>
    </source>
</evidence>
<dbReference type="InterPro" id="IPR003594">
    <property type="entry name" value="HATPase_dom"/>
</dbReference>
<keyword evidence="9" id="KW-0547">Nucleotide-binding</keyword>
<dbReference type="GO" id="GO:0005524">
    <property type="term" value="F:ATP binding"/>
    <property type="evidence" value="ECO:0007669"/>
    <property type="project" value="UniProtKB-KW"/>
</dbReference>
<dbReference type="Pfam" id="PF01627">
    <property type="entry name" value="Hpt"/>
    <property type="match status" value="1"/>
</dbReference>
<dbReference type="SMART" id="SM00260">
    <property type="entry name" value="CheW"/>
    <property type="match status" value="1"/>
</dbReference>
<dbReference type="PROSITE" id="PS50109">
    <property type="entry name" value="HIS_KIN"/>
    <property type="match status" value="1"/>
</dbReference>
<evidence type="ECO:0000256" key="7">
    <source>
        <dbReference type="ARBA" id="ARBA00022553"/>
    </source>
</evidence>
<dbReference type="CDD" id="cd16916">
    <property type="entry name" value="HATPase_CheA-like"/>
    <property type="match status" value="1"/>
</dbReference>
<dbReference type="SUPFAM" id="SSF55874">
    <property type="entry name" value="ATPase domain of HSP90 chaperone/DNA topoisomerase II/histidine kinase"/>
    <property type="match status" value="1"/>
</dbReference>
<evidence type="ECO:0000256" key="2">
    <source>
        <dbReference type="ARBA" id="ARBA00004496"/>
    </source>
</evidence>
<sequence length="665" mass="72361">MSELDAYRSLYVAESRENLENIVKNLLVLEEGSDVSAIAEIFRSAHSLKGMSASMGFVEMEQLCHAMEDIFQSVRNNEIQVDAAVIDLLLAAADDIEVMVDDIESGGSGNAPDMESHLERLRSWTSPSGKTGPGIESAPGEPGAGIRSAGGSYYAGEDEVAGVSHYCLSIGLDPSCVNKNLRGMIILQNLDALGEILDLFPARDVIEDGEYEGAIRVTIRSDCDGDVLVRAAQVSEVSEVRLHSDAGGAGLPTLEPEAGETSIAGPREELPVEPKDEAALRPDKGREVKNIRVDISRLDHMMNLVEDLVINRGRVIQIAQQYQMKELDETLNMIGRSVIDLQDLMMNIRMIPLSHIFNRFPRTVRDLSQKKGKEVELVITGGETELDRSVMDGLNDPLLHLVRNAIDHGIELPREREKSGKQRKGLIRLSARRDRDNVIIAIEDDGAGIDPERVLKKALERGIISREQAGALSKEEIYDLIFLPGFSTADQITDVSGRGVGMDVVRTAISSLKGSIKIHSNSGSGTRFELMLPPTMAIVDVMIVRLNSRRCAIPVTNIVEVASLDGADIHTISNQEMVLLRDEVMPLDRLDDMFGTSPASEILVVLQTQQKKRAIVVDLIEGQQEVVIKPLASIVGVCRGIGGVTIPGDGQVVPVLDVDSIVLGN</sequence>
<evidence type="ECO:0000256" key="4">
    <source>
        <dbReference type="ARBA" id="ARBA00021495"/>
    </source>
</evidence>
<evidence type="ECO:0000256" key="12">
    <source>
        <dbReference type="ARBA" id="ARBA00023012"/>
    </source>
</evidence>
<dbReference type="InterPro" id="IPR036890">
    <property type="entry name" value="HATPase_C_sf"/>
</dbReference>
<comment type="catalytic activity">
    <reaction evidence="1">
        <text>ATP + protein L-histidine = ADP + protein N-phospho-L-histidine.</text>
        <dbReference type="EC" id="2.7.13.3"/>
    </reaction>
</comment>
<accession>A0A0W8F452</accession>
<dbReference type="PROSITE" id="PS50851">
    <property type="entry name" value="CHEW"/>
    <property type="match status" value="1"/>
</dbReference>
<dbReference type="InterPro" id="IPR004358">
    <property type="entry name" value="Sig_transdc_His_kin-like_C"/>
</dbReference>
<dbReference type="PANTHER" id="PTHR43395">
    <property type="entry name" value="SENSOR HISTIDINE KINASE CHEA"/>
    <property type="match status" value="1"/>
</dbReference>
<dbReference type="Gene3D" id="1.20.120.160">
    <property type="entry name" value="HPT domain"/>
    <property type="match status" value="1"/>
</dbReference>
<keyword evidence="6" id="KW-0145">Chemotaxis</keyword>
<dbReference type="Pfam" id="PF02518">
    <property type="entry name" value="HATPase_c"/>
    <property type="match status" value="1"/>
</dbReference>
<evidence type="ECO:0000259" key="15">
    <source>
        <dbReference type="PROSITE" id="PS50851"/>
    </source>
</evidence>
<dbReference type="EMBL" id="LNQE01001579">
    <property type="protein sequence ID" value="KUG15171.1"/>
    <property type="molecule type" value="Genomic_DNA"/>
</dbReference>
<keyword evidence="12" id="KW-0902">Two-component regulatory system</keyword>